<comment type="caution">
    <text evidence="2">The sequence shown here is derived from an EMBL/GenBank/DDBJ whole genome shotgun (WGS) entry which is preliminary data.</text>
</comment>
<dbReference type="Proteomes" id="UP000541969">
    <property type="component" value="Unassembled WGS sequence"/>
</dbReference>
<name>A0A853CG71_9ACTN</name>
<evidence type="ECO:0000313" key="2">
    <source>
        <dbReference type="EMBL" id="NYJ06206.1"/>
    </source>
</evidence>
<proteinExistence type="predicted"/>
<dbReference type="EMBL" id="JACBZT010000001">
    <property type="protein sequence ID" value="NYJ06206.1"/>
    <property type="molecule type" value="Genomic_DNA"/>
</dbReference>
<dbReference type="AlphaFoldDB" id="A0A853CG71"/>
<evidence type="ECO:0000313" key="3">
    <source>
        <dbReference type="Proteomes" id="UP000541969"/>
    </source>
</evidence>
<keyword evidence="1" id="KW-0812">Transmembrane</keyword>
<organism evidence="2 3">
    <name type="scientific">Petropleomorpha daqingensis</name>
    <dbReference type="NCBI Taxonomy" id="2026353"/>
    <lineage>
        <taxon>Bacteria</taxon>
        <taxon>Bacillati</taxon>
        <taxon>Actinomycetota</taxon>
        <taxon>Actinomycetes</taxon>
        <taxon>Geodermatophilales</taxon>
        <taxon>Geodermatophilaceae</taxon>
        <taxon>Petropleomorpha</taxon>
    </lineage>
</organism>
<gene>
    <name evidence="2" type="ORF">GGQ55_002484</name>
</gene>
<feature type="transmembrane region" description="Helical" evidence="1">
    <location>
        <begin position="6"/>
        <end position="26"/>
    </location>
</feature>
<dbReference type="RefSeq" id="WP_179717153.1">
    <property type="nucleotide sequence ID" value="NZ_JACBZT010000001.1"/>
</dbReference>
<reference evidence="2 3" key="1">
    <citation type="submission" date="2020-07" db="EMBL/GenBank/DDBJ databases">
        <title>Sequencing the genomes of 1000 actinobacteria strains.</title>
        <authorList>
            <person name="Klenk H.-P."/>
        </authorList>
    </citation>
    <scope>NUCLEOTIDE SEQUENCE [LARGE SCALE GENOMIC DNA]</scope>
    <source>
        <strain evidence="2 3">DSM 104001</strain>
    </source>
</reference>
<keyword evidence="1" id="KW-1133">Transmembrane helix</keyword>
<keyword evidence="1" id="KW-0472">Membrane</keyword>
<accession>A0A853CG71</accession>
<keyword evidence="3" id="KW-1185">Reference proteome</keyword>
<evidence type="ECO:0000256" key="1">
    <source>
        <dbReference type="SAM" id="Phobius"/>
    </source>
</evidence>
<sequence length="127" mass="14076">MVMGLVEVLLVALVIGLIGFVVWGAYRAFQRGLPAGGPPRLPAGDRAWVAEQIARARWTAAHDEVDGTTRILLRRGYTGLDGQPAVLEERVFETFPSDEPAWEARFTEGLANARYRCSYLNAEDSRE</sequence>
<protein>
    <submittedName>
        <fullName evidence="2">Uncharacterized protein</fullName>
    </submittedName>
</protein>